<keyword evidence="6 15" id="KW-0552">Olfaction</keyword>
<evidence type="ECO:0000256" key="9">
    <source>
        <dbReference type="ARBA" id="ARBA00023136"/>
    </source>
</evidence>
<evidence type="ECO:0000256" key="15">
    <source>
        <dbReference type="RuleBase" id="RU363047"/>
    </source>
</evidence>
<protein>
    <recommendedName>
        <fullName evidence="15">Olfactory receptor</fullName>
    </recommendedName>
</protein>
<evidence type="ECO:0000313" key="18">
    <source>
        <dbReference type="RefSeq" id="XP_033779178.1"/>
    </source>
</evidence>
<feature type="transmembrane region" description="Helical" evidence="15">
    <location>
        <begin position="238"/>
        <end position="260"/>
    </location>
</feature>
<evidence type="ECO:0000256" key="10">
    <source>
        <dbReference type="ARBA" id="ARBA00023157"/>
    </source>
</evidence>
<dbReference type="GO" id="GO:0004984">
    <property type="term" value="F:olfactory receptor activity"/>
    <property type="evidence" value="ECO:0007669"/>
    <property type="project" value="InterPro"/>
</dbReference>
<dbReference type="PRINTS" id="PR00245">
    <property type="entry name" value="OLFACTORYR"/>
</dbReference>
<dbReference type="Proteomes" id="UP000515159">
    <property type="component" value="Chromosome 16"/>
</dbReference>
<keyword evidence="3 15" id="KW-1003">Cell membrane</keyword>
<evidence type="ECO:0000256" key="4">
    <source>
        <dbReference type="ARBA" id="ARBA00022606"/>
    </source>
</evidence>
<evidence type="ECO:0000256" key="11">
    <source>
        <dbReference type="ARBA" id="ARBA00023170"/>
    </source>
</evidence>
<keyword evidence="7 15" id="KW-1133">Transmembrane helix</keyword>
<feature type="transmembrane region" description="Helical" evidence="15">
    <location>
        <begin position="272"/>
        <end position="292"/>
    </location>
</feature>
<evidence type="ECO:0000256" key="1">
    <source>
        <dbReference type="ARBA" id="ARBA00004651"/>
    </source>
</evidence>
<dbReference type="PANTHER" id="PTHR24242:SF359">
    <property type="entry name" value="ODORANT RECEPTOR-RELATED"/>
    <property type="match status" value="1"/>
</dbReference>
<dbReference type="PROSITE" id="PS50262">
    <property type="entry name" value="G_PROTEIN_RECEP_F1_2"/>
    <property type="match status" value="1"/>
</dbReference>
<gene>
    <name evidence="18" type="primary">LOC117349695</name>
</gene>
<dbReference type="FunCoup" id="A0A6P8PWH8">
    <property type="interactions" value="279"/>
</dbReference>
<dbReference type="Gene3D" id="1.20.1070.10">
    <property type="entry name" value="Rhodopsin 7-helix transmembrane proteins"/>
    <property type="match status" value="1"/>
</dbReference>
<name>A0A6P8PWH8_GEOSA</name>
<dbReference type="SUPFAM" id="SSF81321">
    <property type="entry name" value="Family A G protein-coupled receptor-like"/>
    <property type="match status" value="1"/>
</dbReference>
<evidence type="ECO:0000256" key="12">
    <source>
        <dbReference type="ARBA" id="ARBA00023180"/>
    </source>
</evidence>
<keyword evidence="17" id="KW-1185">Reference proteome</keyword>
<dbReference type="InterPro" id="IPR000276">
    <property type="entry name" value="GPCR_Rhodpsn"/>
</dbReference>
<comment type="subcellular location">
    <subcellularLocation>
        <location evidence="1 15">Cell membrane</location>
        <topology evidence="1 15">Multi-pass membrane protein</topology>
    </subcellularLocation>
</comment>
<feature type="transmembrane region" description="Helical" evidence="15">
    <location>
        <begin position="99"/>
        <end position="120"/>
    </location>
</feature>
<accession>A0A6P8PWH8</accession>
<dbReference type="InParanoid" id="A0A6P8PWH8"/>
<dbReference type="RefSeq" id="XP_033779178.1">
    <property type="nucleotide sequence ID" value="XM_033923287.1"/>
</dbReference>
<evidence type="ECO:0000256" key="3">
    <source>
        <dbReference type="ARBA" id="ARBA00022475"/>
    </source>
</evidence>
<dbReference type="FunFam" id="1.10.1220.70:FF:000001">
    <property type="entry name" value="Olfactory receptor"/>
    <property type="match status" value="1"/>
</dbReference>
<dbReference type="CDD" id="cd13954">
    <property type="entry name" value="7tmA_OR"/>
    <property type="match status" value="1"/>
</dbReference>
<evidence type="ECO:0000259" key="16">
    <source>
        <dbReference type="PROSITE" id="PS50262"/>
    </source>
</evidence>
<keyword evidence="10" id="KW-1015">Disulfide bond</keyword>
<proteinExistence type="inferred from homology"/>
<dbReference type="PROSITE" id="PS00237">
    <property type="entry name" value="G_PROTEIN_RECEP_F1_1"/>
    <property type="match status" value="1"/>
</dbReference>
<evidence type="ECO:0000256" key="8">
    <source>
        <dbReference type="ARBA" id="ARBA00023040"/>
    </source>
</evidence>
<dbReference type="InterPro" id="IPR000725">
    <property type="entry name" value="Olfact_rcpt"/>
</dbReference>
<evidence type="ECO:0000256" key="14">
    <source>
        <dbReference type="RuleBase" id="RU000688"/>
    </source>
</evidence>
<dbReference type="InterPro" id="IPR050939">
    <property type="entry name" value="Olfactory_GPCR1"/>
</dbReference>
<feature type="transmembrane region" description="Helical" evidence="15">
    <location>
        <begin position="25"/>
        <end position="48"/>
    </location>
</feature>
<dbReference type="Pfam" id="PF13853">
    <property type="entry name" value="7tm_4"/>
    <property type="match status" value="1"/>
</dbReference>
<evidence type="ECO:0000256" key="6">
    <source>
        <dbReference type="ARBA" id="ARBA00022725"/>
    </source>
</evidence>
<dbReference type="KEGG" id="gsh:117349695"/>
<dbReference type="InterPro" id="IPR017452">
    <property type="entry name" value="GPCR_Rhodpsn_7TM"/>
</dbReference>
<keyword evidence="4 15" id="KW-0716">Sensory transduction</keyword>
<dbReference type="GeneID" id="117349695"/>
<dbReference type="PRINTS" id="PR00237">
    <property type="entry name" value="GPCRRHODOPSN"/>
</dbReference>
<evidence type="ECO:0000256" key="7">
    <source>
        <dbReference type="ARBA" id="ARBA00022989"/>
    </source>
</evidence>
<keyword evidence="8 14" id="KW-0297">G-protein coupled receptor</keyword>
<dbReference type="FunFam" id="1.20.1070.10:FF:000001">
    <property type="entry name" value="Olfactory receptor"/>
    <property type="match status" value="1"/>
</dbReference>
<evidence type="ECO:0000256" key="2">
    <source>
        <dbReference type="ARBA" id="ARBA00010663"/>
    </source>
</evidence>
<comment type="similarity">
    <text evidence="2 14">Belongs to the G-protein coupled receptor 1 family.</text>
</comment>
<feature type="transmembrane region" description="Helical" evidence="15">
    <location>
        <begin position="201"/>
        <end position="226"/>
    </location>
</feature>
<keyword evidence="5 14" id="KW-0812">Transmembrane</keyword>
<dbReference type="PANTHER" id="PTHR24242">
    <property type="entry name" value="G-PROTEIN COUPLED RECEPTOR"/>
    <property type="match status" value="1"/>
</dbReference>
<keyword evidence="12" id="KW-0325">Glycoprotein</keyword>
<evidence type="ECO:0000256" key="5">
    <source>
        <dbReference type="ARBA" id="ARBA00022692"/>
    </source>
</evidence>
<dbReference type="GO" id="GO:0004930">
    <property type="term" value="F:G protein-coupled receptor activity"/>
    <property type="evidence" value="ECO:0007669"/>
    <property type="project" value="UniProtKB-KW"/>
</dbReference>
<evidence type="ECO:0000313" key="17">
    <source>
        <dbReference type="Proteomes" id="UP000515159"/>
    </source>
</evidence>
<reference evidence="18" key="1">
    <citation type="submission" date="2025-08" db="UniProtKB">
        <authorList>
            <consortium name="RefSeq"/>
        </authorList>
    </citation>
    <scope>IDENTIFICATION</scope>
</reference>
<dbReference type="GO" id="GO:0005886">
    <property type="term" value="C:plasma membrane"/>
    <property type="evidence" value="ECO:0007669"/>
    <property type="project" value="UniProtKB-SubCell"/>
</dbReference>
<organism evidence="17 18">
    <name type="scientific">Geotrypetes seraphini</name>
    <name type="common">Gaboon caecilian</name>
    <name type="synonym">Caecilia seraphini</name>
    <dbReference type="NCBI Taxonomy" id="260995"/>
    <lineage>
        <taxon>Eukaryota</taxon>
        <taxon>Metazoa</taxon>
        <taxon>Chordata</taxon>
        <taxon>Craniata</taxon>
        <taxon>Vertebrata</taxon>
        <taxon>Euteleostomi</taxon>
        <taxon>Amphibia</taxon>
        <taxon>Gymnophiona</taxon>
        <taxon>Geotrypetes</taxon>
    </lineage>
</organism>
<keyword evidence="13 14" id="KW-0807">Transducer</keyword>
<evidence type="ECO:0000256" key="13">
    <source>
        <dbReference type="ARBA" id="ARBA00023224"/>
    </source>
</evidence>
<keyword evidence="11 14" id="KW-0675">Receptor</keyword>
<dbReference type="AlphaFoldDB" id="A0A6P8PWH8"/>
<sequence length="317" mass="36255">MQEENQTNVNEFILYGLTTNRDSKAALFTFFLMIYNLTLIGNITIVMLVWSNTSLHKPMYIFLGNLSFVEIWYTTSTVPKMLSGLLSGINSISFNGCFIQFYFFFSFGTTECFLLTIMGYDRYLAICHPLRYNILMSNNKCCFFSASCWILGFLWSLVPVLLISKLPFCGPNKINHFLCDPGPLLELSCVRYFKTEVSLSVYIALMLSITFSFTLISYTFIIETILRIPSASGRQKAFSTCASHLIVVSIFFGCVMYMYIRPSGNHPFPIDKVITVFYTIVTPLLNPVIYTLRNKEVLKVVKKMITGMRVFQKVTVN</sequence>
<feature type="domain" description="G-protein coupled receptors family 1 profile" evidence="16">
    <location>
        <begin position="41"/>
        <end position="290"/>
    </location>
</feature>
<keyword evidence="9 15" id="KW-0472">Membrane</keyword>
<dbReference type="OrthoDB" id="9902777at2759"/>
<feature type="transmembrane region" description="Helical" evidence="15">
    <location>
        <begin position="141"/>
        <end position="163"/>
    </location>
</feature>